<dbReference type="InterPro" id="IPR029526">
    <property type="entry name" value="PGBD"/>
</dbReference>
<dbReference type="Pfam" id="PF13843">
    <property type="entry name" value="DDE_Tnp_1_7"/>
    <property type="match status" value="1"/>
</dbReference>
<evidence type="ECO:0000313" key="2">
    <source>
        <dbReference type="EMBL" id="GFR05855.1"/>
    </source>
</evidence>
<accession>A0A8X6GNW1</accession>
<gene>
    <name evidence="2" type="primary">ERCC6</name>
    <name evidence="2" type="ORF">TNCT_174561</name>
</gene>
<dbReference type="AlphaFoldDB" id="A0A8X6GNW1"/>
<name>A0A8X6GNW1_TRICU</name>
<organism evidence="2 3">
    <name type="scientific">Trichonephila clavata</name>
    <name type="common">Joro spider</name>
    <name type="synonym">Nephila clavata</name>
    <dbReference type="NCBI Taxonomy" id="2740835"/>
    <lineage>
        <taxon>Eukaryota</taxon>
        <taxon>Metazoa</taxon>
        <taxon>Ecdysozoa</taxon>
        <taxon>Arthropoda</taxon>
        <taxon>Chelicerata</taxon>
        <taxon>Arachnida</taxon>
        <taxon>Araneae</taxon>
        <taxon>Araneomorphae</taxon>
        <taxon>Entelegynae</taxon>
        <taxon>Araneoidea</taxon>
        <taxon>Nephilidae</taxon>
        <taxon>Trichonephila</taxon>
    </lineage>
</organism>
<keyword evidence="3" id="KW-1185">Reference proteome</keyword>
<evidence type="ECO:0000259" key="1">
    <source>
        <dbReference type="Pfam" id="PF13843"/>
    </source>
</evidence>
<evidence type="ECO:0000313" key="3">
    <source>
        <dbReference type="Proteomes" id="UP000887116"/>
    </source>
</evidence>
<comment type="caution">
    <text evidence="2">The sequence shown here is derived from an EMBL/GenBank/DDBJ whole genome shotgun (WGS) entry which is preliminary data.</text>
</comment>
<dbReference type="OrthoDB" id="6434810at2759"/>
<dbReference type="GO" id="GO:0043565">
    <property type="term" value="F:sequence-specific DNA binding"/>
    <property type="evidence" value="ECO:0007669"/>
    <property type="project" value="TreeGrafter"/>
</dbReference>
<dbReference type="InterPro" id="IPR052638">
    <property type="entry name" value="PiggyBac_TE-derived"/>
</dbReference>
<proteinExistence type="predicted"/>
<protein>
    <submittedName>
        <fullName evidence="2">Chimeric ERCC6-PGBD3 protein</fullName>
    </submittedName>
</protein>
<dbReference type="PANTHER" id="PTHR47055">
    <property type="entry name" value="DDE_TNP_1_7 DOMAIN-CONTAINING PROTEIN"/>
    <property type="match status" value="1"/>
</dbReference>
<feature type="domain" description="PiggyBac transposable element-derived protein" evidence="1">
    <location>
        <begin position="2"/>
        <end position="185"/>
    </location>
</feature>
<dbReference type="PANTHER" id="PTHR47055:SF3">
    <property type="entry name" value="PHORBOL-ESTER_DAG-TYPE DOMAIN-CONTAINING PROTEIN"/>
    <property type="match status" value="1"/>
</dbReference>
<reference evidence="2" key="1">
    <citation type="submission" date="2020-07" db="EMBL/GenBank/DDBJ databases">
        <title>Multicomponent nature underlies the extraordinary mechanical properties of spider dragline silk.</title>
        <authorList>
            <person name="Kono N."/>
            <person name="Nakamura H."/>
            <person name="Mori M."/>
            <person name="Yoshida Y."/>
            <person name="Ohtoshi R."/>
            <person name="Malay A.D."/>
            <person name="Moran D.A.P."/>
            <person name="Tomita M."/>
            <person name="Numata K."/>
            <person name="Arakawa K."/>
        </authorList>
    </citation>
    <scope>NUCLEOTIDE SEQUENCE</scope>
</reference>
<sequence>MTGLYAMQKGEDFSVDENDIGQFIGLLLFSGYHQVPGEDLYWSTQEDLSVPIVSTVMPRSRFRKMKKFFHIIDNKLTSGDKMGKISPFYSELEKNFQQFGIFHSKLSIDESMVPYYGHHSAKMFIKGKPIRFGYKIWMLCSSSGYPYSMRIYCGKKPETENSPLGSRVVWEILSSVENPDKHEIFFFFIT</sequence>
<dbReference type="Proteomes" id="UP000887116">
    <property type="component" value="Unassembled WGS sequence"/>
</dbReference>
<dbReference type="EMBL" id="BMAO01035771">
    <property type="protein sequence ID" value="GFR05855.1"/>
    <property type="molecule type" value="Genomic_DNA"/>
</dbReference>